<sequence>MNKRVSFALVLLLLIVSFPAFAQGQVLDGGILTNASGGIFAIDQQLWFSLAVPGRLRLLLNGEEVYSGTEPVSGELTALPGEERSYTLSAELFSLPPDNTLLESRSWQVFIDKKAPPHPRLGFKSDANGFSLSQTRGNSIAQGYIDTGSELVYVPDLEIGGAVPASSFPAVVWAVDSAGNYSEPRGEYYEFPGVRIENPVPGSWTNPQMLILSGTGEHETKWTIDGSDPNAANSAAVYSGPVRINRVGRIQLRVGWLDSEGSPQEDTVAFTVTGDGYIPGKSNLFDDFHDLEDEGISASRDIPIPESSLWAMGGKPDHAGGGKVAMQLEPGIRRIAAIHLAAGTNDIESGKAESGIYRFAYLLDGIGAPGGRSWNASEKGEFMLSEQANDDNSPPLKMVYSGRSRVLVSPEDSVRYRWDGDRPWQEGKGVICVPESGGLLYWYVGAQSQEPFRLTVPPLPNPESPALTGFVGFRRLSPADDSSWHIASDNLIYSPQALRNRIFGACDGEDLEWAFLASDGQILDKKRSDRLAPLPPVLVAPIENSWIRGPVTARLEGYEDNVMPVISVSLRYASGREAALKGNNKLDINSPSDELASVTIIAYVEDAAGNHSSSVMRRFTLDPKTIYAAAPEFASGGAGQKGDRDNPFQSLEDALAYAKTNGLATICIGGTLKLENPVVVSKQIRLNGLWDKDPSTLVLGEKAVFSVEGNGELSLSSLKIEKRNWLLPLIKAGKNALVEIANAEITQAGLLLAIDEGGIARVSGSRISLLPGDSQRNSGIVSKSADISISNSSFDMNGLNSLLFDAHGGNIKAEESEFLVSAESTASVFSLVDMVCSLSNNAISARANDYASALEVHNSGILLNSGSIEVSARDCTAILLDRSNAMFLNAAFTVKSSFLSRAMEIRGAFPKVADCAFRYEGSTRRAEVFAGPDAEAPEAETIGGNSFTHFSNIFGNAWPVSRLQGFNHAFAPAGRQNTVLSPSPE</sequence>
<gene>
    <name evidence="2" type="ordered locus">TREAZ_0248</name>
</gene>
<organism evidence="2 3">
    <name type="scientific">Leadbettera azotonutricia (strain ATCC BAA-888 / DSM 13862 / ZAS-9)</name>
    <name type="common">Treponema azotonutricium</name>
    <dbReference type="NCBI Taxonomy" id="545695"/>
    <lineage>
        <taxon>Bacteria</taxon>
        <taxon>Pseudomonadati</taxon>
        <taxon>Spirochaetota</taxon>
        <taxon>Spirochaetia</taxon>
        <taxon>Spirochaetales</taxon>
        <taxon>Breznakiellaceae</taxon>
        <taxon>Leadbettera</taxon>
    </lineage>
</organism>
<feature type="signal peptide" evidence="1">
    <location>
        <begin position="1"/>
        <end position="22"/>
    </location>
</feature>
<dbReference type="OrthoDB" id="362460at2"/>
<dbReference type="RefSeq" id="WP_015711681.1">
    <property type="nucleotide sequence ID" value="NC_015577.1"/>
</dbReference>
<dbReference type="HOGENOM" id="CLU_312582_0_0_12"/>
<evidence type="ECO:0000256" key="1">
    <source>
        <dbReference type="SAM" id="SignalP"/>
    </source>
</evidence>
<feature type="chain" id="PRO_5003329857" evidence="1">
    <location>
        <begin position="23"/>
        <end position="985"/>
    </location>
</feature>
<name>F5YE79_LEAAZ</name>
<dbReference type="Proteomes" id="UP000009222">
    <property type="component" value="Chromosome"/>
</dbReference>
<keyword evidence="1" id="KW-0732">Signal</keyword>
<dbReference type="AlphaFoldDB" id="F5YE79"/>
<dbReference type="KEGG" id="taz:TREAZ_0248"/>
<reference evidence="2 3" key="2">
    <citation type="journal article" date="2011" name="ISME J.">
        <title>RNA-seq reveals cooperative metabolic interactions between two termite-gut spirochete species in co-culture.</title>
        <authorList>
            <person name="Rosenthal A.Z."/>
            <person name="Matson E.G."/>
            <person name="Eldar A."/>
            <person name="Leadbetter J.R."/>
        </authorList>
    </citation>
    <scope>NUCLEOTIDE SEQUENCE [LARGE SCALE GENOMIC DNA]</scope>
    <source>
        <strain evidence="3">ATCC BAA-888 / DSM 13862 / ZAS-9</strain>
    </source>
</reference>
<dbReference type="InterPro" id="IPR011050">
    <property type="entry name" value="Pectin_lyase_fold/virulence"/>
</dbReference>
<evidence type="ECO:0000313" key="3">
    <source>
        <dbReference type="Proteomes" id="UP000009222"/>
    </source>
</evidence>
<dbReference type="eggNOG" id="COG3210">
    <property type="taxonomic scope" value="Bacteria"/>
</dbReference>
<accession>F5YE79</accession>
<dbReference type="EMBL" id="CP001841">
    <property type="protein sequence ID" value="AEF80632.1"/>
    <property type="molecule type" value="Genomic_DNA"/>
</dbReference>
<dbReference type="InParanoid" id="F5YE79"/>
<dbReference type="STRING" id="545695.TREAZ_0248"/>
<keyword evidence="3" id="KW-1185">Reference proteome</keyword>
<protein>
    <submittedName>
        <fullName evidence="2">Uncharacterized protein</fullName>
    </submittedName>
</protein>
<dbReference type="SUPFAM" id="SSF51126">
    <property type="entry name" value="Pectin lyase-like"/>
    <property type="match status" value="1"/>
</dbReference>
<proteinExistence type="predicted"/>
<evidence type="ECO:0000313" key="2">
    <source>
        <dbReference type="EMBL" id="AEF80632.1"/>
    </source>
</evidence>
<reference evidence="3" key="1">
    <citation type="submission" date="2009-12" db="EMBL/GenBank/DDBJ databases">
        <title>Complete sequence of Treponema azotonutricium strain ZAS-9.</title>
        <authorList>
            <person name="Tetu S.G."/>
            <person name="Matson E."/>
            <person name="Ren Q."/>
            <person name="Seshadri R."/>
            <person name="Elbourne L."/>
            <person name="Hassan K.A."/>
            <person name="Durkin A."/>
            <person name="Radune D."/>
            <person name="Mohamoud Y."/>
            <person name="Shay R."/>
            <person name="Jin S."/>
            <person name="Zhang X."/>
            <person name="Lucey K."/>
            <person name="Ballor N.R."/>
            <person name="Ottesen E."/>
            <person name="Rosenthal R."/>
            <person name="Allen A."/>
            <person name="Leadbetter J.R."/>
            <person name="Paulsen I.T."/>
        </authorList>
    </citation>
    <scope>NUCLEOTIDE SEQUENCE [LARGE SCALE GENOMIC DNA]</scope>
    <source>
        <strain evidence="3">ATCC BAA-888 / DSM 13862 / ZAS-9</strain>
    </source>
</reference>